<dbReference type="EMBL" id="JAIWYP010000011">
    <property type="protein sequence ID" value="KAH3741767.1"/>
    <property type="molecule type" value="Genomic_DNA"/>
</dbReference>
<protein>
    <submittedName>
        <fullName evidence="1">Uncharacterized protein</fullName>
    </submittedName>
</protein>
<gene>
    <name evidence="1" type="ORF">DPMN_048494</name>
</gene>
<dbReference type="AlphaFoldDB" id="A0A9D4DAT2"/>
<proteinExistence type="predicted"/>
<accession>A0A9D4DAT2</accession>
<evidence type="ECO:0000313" key="1">
    <source>
        <dbReference type="EMBL" id="KAH3741767.1"/>
    </source>
</evidence>
<keyword evidence="2" id="KW-1185">Reference proteome</keyword>
<reference evidence="1" key="2">
    <citation type="submission" date="2020-11" db="EMBL/GenBank/DDBJ databases">
        <authorList>
            <person name="McCartney M.A."/>
            <person name="Auch B."/>
            <person name="Kono T."/>
            <person name="Mallez S."/>
            <person name="Becker A."/>
            <person name="Gohl D.M."/>
            <person name="Silverstein K.A.T."/>
            <person name="Koren S."/>
            <person name="Bechman K.B."/>
            <person name="Herman A."/>
            <person name="Abrahante J.E."/>
            <person name="Garbe J."/>
        </authorList>
    </citation>
    <scope>NUCLEOTIDE SEQUENCE</scope>
    <source>
        <strain evidence="1">Duluth1</strain>
        <tissue evidence="1">Whole animal</tissue>
    </source>
</reference>
<sequence>MVGTKYFLFNAFERDVSRKSCIEQLSRHILLRNIQNIFTHIINHCRATIARMTRSYDGSQTPSDNILDHSRNSGHVWKQAGDEVTHAAKATPGYGDAAE</sequence>
<comment type="caution">
    <text evidence="1">The sequence shown here is derived from an EMBL/GenBank/DDBJ whole genome shotgun (WGS) entry which is preliminary data.</text>
</comment>
<reference evidence="1" key="1">
    <citation type="journal article" date="2019" name="bioRxiv">
        <title>The Genome of the Zebra Mussel, Dreissena polymorpha: A Resource for Invasive Species Research.</title>
        <authorList>
            <person name="McCartney M.A."/>
            <person name="Auch B."/>
            <person name="Kono T."/>
            <person name="Mallez S."/>
            <person name="Zhang Y."/>
            <person name="Obille A."/>
            <person name="Becker A."/>
            <person name="Abrahante J.E."/>
            <person name="Garbe J."/>
            <person name="Badalamenti J.P."/>
            <person name="Herman A."/>
            <person name="Mangelson H."/>
            <person name="Liachko I."/>
            <person name="Sullivan S."/>
            <person name="Sone E.D."/>
            <person name="Koren S."/>
            <person name="Silverstein K.A.T."/>
            <person name="Beckman K.B."/>
            <person name="Gohl D.M."/>
        </authorList>
    </citation>
    <scope>NUCLEOTIDE SEQUENCE</scope>
    <source>
        <strain evidence="1">Duluth1</strain>
        <tissue evidence="1">Whole animal</tissue>
    </source>
</reference>
<organism evidence="1 2">
    <name type="scientific">Dreissena polymorpha</name>
    <name type="common">Zebra mussel</name>
    <name type="synonym">Mytilus polymorpha</name>
    <dbReference type="NCBI Taxonomy" id="45954"/>
    <lineage>
        <taxon>Eukaryota</taxon>
        <taxon>Metazoa</taxon>
        <taxon>Spiralia</taxon>
        <taxon>Lophotrochozoa</taxon>
        <taxon>Mollusca</taxon>
        <taxon>Bivalvia</taxon>
        <taxon>Autobranchia</taxon>
        <taxon>Heteroconchia</taxon>
        <taxon>Euheterodonta</taxon>
        <taxon>Imparidentia</taxon>
        <taxon>Neoheterodontei</taxon>
        <taxon>Myida</taxon>
        <taxon>Dreissenoidea</taxon>
        <taxon>Dreissenidae</taxon>
        <taxon>Dreissena</taxon>
    </lineage>
</organism>
<evidence type="ECO:0000313" key="2">
    <source>
        <dbReference type="Proteomes" id="UP000828390"/>
    </source>
</evidence>
<name>A0A9D4DAT2_DREPO</name>
<dbReference type="Proteomes" id="UP000828390">
    <property type="component" value="Unassembled WGS sequence"/>
</dbReference>